<proteinExistence type="predicted"/>
<protein>
    <submittedName>
        <fullName evidence="1">Uncharacterized protein</fullName>
    </submittedName>
</protein>
<gene>
    <name evidence="1" type="ORF">Acr_23g0011280</name>
</gene>
<dbReference type="EMBL" id="BJWL01000023">
    <property type="protein sequence ID" value="GFZ12743.1"/>
    <property type="molecule type" value="Genomic_DNA"/>
</dbReference>
<evidence type="ECO:0000313" key="1">
    <source>
        <dbReference type="EMBL" id="GFZ12743.1"/>
    </source>
</evidence>
<dbReference type="OrthoDB" id="418757at2759"/>
<name>A0A7J0GPN5_9ERIC</name>
<comment type="caution">
    <text evidence="1">The sequence shown here is derived from an EMBL/GenBank/DDBJ whole genome shotgun (WGS) entry which is preliminary data.</text>
</comment>
<organism evidence="1 2">
    <name type="scientific">Actinidia rufa</name>
    <dbReference type="NCBI Taxonomy" id="165716"/>
    <lineage>
        <taxon>Eukaryota</taxon>
        <taxon>Viridiplantae</taxon>
        <taxon>Streptophyta</taxon>
        <taxon>Embryophyta</taxon>
        <taxon>Tracheophyta</taxon>
        <taxon>Spermatophyta</taxon>
        <taxon>Magnoliopsida</taxon>
        <taxon>eudicotyledons</taxon>
        <taxon>Gunneridae</taxon>
        <taxon>Pentapetalae</taxon>
        <taxon>asterids</taxon>
        <taxon>Ericales</taxon>
        <taxon>Actinidiaceae</taxon>
        <taxon>Actinidia</taxon>
    </lineage>
</organism>
<accession>A0A7J0GPN5</accession>
<dbReference type="InterPro" id="IPR043502">
    <property type="entry name" value="DNA/RNA_pol_sf"/>
</dbReference>
<dbReference type="PANTHER" id="PTHR11439">
    <property type="entry name" value="GAG-POL-RELATED RETROTRANSPOSON"/>
    <property type="match status" value="1"/>
</dbReference>
<sequence>MLIASKSKVEIDRLKAQLSQEFEMKDLGEAKKILRMEIKRDRVKGTVWLTQNSVFEENDERKHMANVPYANDVGALMYAMVCTRPDISHAVSMVSRYMHDPGKVHWQAVKWILWYIHGTVDIGLKFQRNDKPSQYSVGYVDSDYAGDLDKRRSTTGYVFTMAGELVSWRSTLQSTVALSTTEAEYMAVTEAFKEAIWLHGLINDLGVSQEHITVLCDSQSAICLAKNSVHHARTKHIDVRFHFVREILNEGDILLEKISTADNPADMIKVISGIKFQHCLDLINIFPQHGA</sequence>
<evidence type="ECO:0000313" key="2">
    <source>
        <dbReference type="Proteomes" id="UP000585474"/>
    </source>
</evidence>
<dbReference type="SUPFAM" id="SSF56672">
    <property type="entry name" value="DNA/RNA polymerases"/>
    <property type="match status" value="1"/>
</dbReference>
<reference evidence="1 2" key="1">
    <citation type="submission" date="2019-07" db="EMBL/GenBank/DDBJ databases">
        <title>De Novo Assembly of kiwifruit Actinidia rufa.</title>
        <authorList>
            <person name="Sugita-Konishi S."/>
            <person name="Sato K."/>
            <person name="Mori E."/>
            <person name="Abe Y."/>
            <person name="Kisaki G."/>
            <person name="Hamano K."/>
            <person name="Suezawa K."/>
            <person name="Otani M."/>
            <person name="Fukuda T."/>
            <person name="Manabe T."/>
            <person name="Gomi K."/>
            <person name="Tabuchi M."/>
            <person name="Akimitsu K."/>
            <person name="Kataoka I."/>
        </authorList>
    </citation>
    <scope>NUCLEOTIDE SEQUENCE [LARGE SCALE GENOMIC DNA]</scope>
    <source>
        <strain evidence="2">cv. Fuchu</strain>
    </source>
</reference>
<keyword evidence="2" id="KW-1185">Reference proteome</keyword>
<dbReference type="Proteomes" id="UP000585474">
    <property type="component" value="Unassembled WGS sequence"/>
</dbReference>
<dbReference type="AlphaFoldDB" id="A0A7J0GPN5"/>
<dbReference type="CDD" id="cd09272">
    <property type="entry name" value="RNase_HI_RT_Ty1"/>
    <property type="match status" value="1"/>
</dbReference>